<reference evidence="13" key="2">
    <citation type="submission" date="2023-01" db="EMBL/GenBank/DDBJ databases">
        <authorList>
            <person name="Sun Q."/>
            <person name="Evtushenko L."/>
        </authorList>
    </citation>
    <scope>NUCLEOTIDE SEQUENCE</scope>
    <source>
        <strain evidence="13">VKM Ac-1321</strain>
    </source>
</reference>
<dbReference type="InterPro" id="IPR050090">
    <property type="entry name" value="Tyrosine_recombinase_XerCD"/>
</dbReference>
<accession>A0A9W6KJD0</accession>
<evidence type="ECO:0000256" key="9">
    <source>
        <dbReference type="HAMAP-Rule" id="MF_01808"/>
    </source>
</evidence>
<evidence type="ECO:0000256" key="8">
    <source>
        <dbReference type="ARBA" id="ARBA00023306"/>
    </source>
</evidence>
<keyword evidence="4 9" id="KW-0159">Chromosome partition</keyword>
<dbReference type="HAMAP" id="MF_01808">
    <property type="entry name" value="Recomb_XerC_XerD"/>
    <property type="match status" value="1"/>
</dbReference>
<dbReference type="SUPFAM" id="SSF47823">
    <property type="entry name" value="lambda integrase-like, N-terminal domain"/>
    <property type="match status" value="1"/>
</dbReference>
<dbReference type="EMBL" id="BSFP01000020">
    <property type="protein sequence ID" value="GLL02047.1"/>
    <property type="molecule type" value="Genomic_DNA"/>
</dbReference>
<keyword evidence="3 9" id="KW-0132">Cell division</keyword>
<dbReference type="GO" id="GO:0006313">
    <property type="term" value="P:DNA transposition"/>
    <property type="evidence" value="ECO:0007669"/>
    <property type="project" value="UniProtKB-UniRule"/>
</dbReference>
<evidence type="ECO:0000256" key="3">
    <source>
        <dbReference type="ARBA" id="ARBA00022618"/>
    </source>
</evidence>
<dbReference type="InterPro" id="IPR023009">
    <property type="entry name" value="Tyrosine_recombinase_XerC/XerD"/>
</dbReference>
<gene>
    <name evidence="9" type="primary">xerC</name>
    <name evidence="13" type="ORF">GCM10017581_037890</name>
</gene>
<keyword evidence="6 9" id="KW-0238">DNA-binding</keyword>
<dbReference type="GO" id="GO:0003677">
    <property type="term" value="F:DNA binding"/>
    <property type="evidence" value="ECO:0007669"/>
    <property type="project" value="UniProtKB-UniRule"/>
</dbReference>
<evidence type="ECO:0000256" key="4">
    <source>
        <dbReference type="ARBA" id="ARBA00022829"/>
    </source>
</evidence>
<keyword evidence="2 9" id="KW-0963">Cytoplasm</keyword>
<protein>
    <recommendedName>
        <fullName evidence="9">Tyrosine recombinase XerC</fullName>
    </recommendedName>
</protein>
<dbReference type="InterPro" id="IPR011010">
    <property type="entry name" value="DNA_brk_join_enz"/>
</dbReference>
<comment type="caution">
    <text evidence="13">The sequence shown here is derived from an EMBL/GenBank/DDBJ whole genome shotgun (WGS) entry which is preliminary data.</text>
</comment>
<feature type="active site" description="O-(3'-phospho-DNA)-tyrosine intermediate" evidence="9">
    <location>
        <position position="392"/>
    </location>
</feature>
<dbReference type="InterPro" id="IPR010998">
    <property type="entry name" value="Integrase_recombinase_N"/>
</dbReference>
<evidence type="ECO:0000259" key="11">
    <source>
        <dbReference type="PROSITE" id="PS51898"/>
    </source>
</evidence>
<dbReference type="GO" id="GO:0007059">
    <property type="term" value="P:chromosome segregation"/>
    <property type="evidence" value="ECO:0007669"/>
    <property type="project" value="UniProtKB-UniRule"/>
</dbReference>
<evidence type="ECO:0000256" key="7">
    <source>
        <dbReference type="ARBA" id="ARBA00023172"/>
    </source>
</evidence>
<proteinExistence type="inferred from homology"/>
<dbReference type="PANTHER" id="PTHR30349:SF77">
    <property type="entry name" value="TYROSINE RECOMBINASE XERC"/>
    <property type="match status" value="1"/>
</dbReference>
<sequence length="411" mass="42834">MTTPDDQAASPTTGDPTAGDLTAGGPTADDATTTDQAASDQTLGAQMAGDSAPRRGHATARGEVAPAAPRPSATGVGRKSRSGAGRSATGGIGGKRQADAPAPSTTAGMHEHLPPGLRDAVDDFARYLAAERNRSVHTVRAYIGDVVSLLDHAAAGGADAPADLTLPILRGWLARRRAAGDARTSLARHAAAARTFTAWAKREGRIETDPGQRLASPKAHRDLPTVLRADQAETLVTAPSGRADAAGLRDRLVLELLYGTGIRVSELCGLDLGDVDRMRRVVRVVGKGNKERSVPYGLPADEALTAWLRHGRPALEAANSGSALLLGARGGRLQAGAARRIVDAYARATGLPHTSPHDLRHSAATHLLEGGADLRSVQELLGHASLSSTQIYTHVSIERLRSAYEQAHPRA</sequence>
<feature type="domain" description="Tyr recombinase" evidence="11">
    <location>
        <begin position="222"/>
        <end position="405"/>
    </location>
</feature>
<evidence type="ECO:0000313" key="13">
    <source>
        <dbReference type="EMBL" id="GLL02047.1"/>
    </source>
</evidence>
<dbReference type="PANTHER" id="PTHR30349">
    <property type="entry name" value="PHAGE INTEGRASE-RELATED"/>
    <property type="match status" value="1"/>
</dbReference>
<comment type="function">
    <text evidence="9">Site-specific tyrosine recombinase, which acts by catalyzing the cutting and rejoining of the recombining DNA molecules. The XerC-XerD complex is essential to convert dimers of the bacterial chromosome into monomers to permit their segregation at cell division. It also contributes to the segregational stability of plasmids.</text>
</comment>
<name>A0A9W6KJD0_9ACTN</name>
<organism evidence="13 14">
    <name type="scientific">Dactylosporangium matsuzakiense</name>
    <dbReference type="NCBI Taxonomy" id="53360"/>
    <lineage>
        <taxon>Bacteria</taxon>
        <taxon>Bacillati</taxon>
        <taxon>Actinomycetota</taxon>
        <taxon>Actinomycetes</taxon>
        <taxon>Micromonosporales</taxon>
        <taxon>Micromonosporaceae</taxon>
        <taxon>Dactylosporangium</taxon>
    </lineage>
</organism>
<dbReference type="SUPFAM" id="SSF56349">
    <property type="entry name" value="DNA breaking-rejoining enzymes"/>
    <property type="match status" value="1"/>
</dbReference>
<dbReference type="AlphaFoldDB" id="A0A9W6KJD0"/>
<feature type="active site" evidence="9">
    <location>
        <position position="383"/>
    </location>
</feature>
<evidence type="ECO:0000256" key="1">
    <source>
        <dbReference type="ARBA" id="ARBA00004496"/>
    </source>
</evidence>
<dbReference type="NCBIfam" id="NF001399">
    <property type="entry name" value="PRK00283.1"/>
    <property type="match status" value="1"/>
</dbReference>
<dbReference type="Pfam" id="PF00589">
    <property type="entry name" value="Phage_integrase"/>
    <property type="match status" value="1"/>
</dbReference>
<feature type="compositionally biased region" description="Polar residues" evidence="10">
    <location>
        <begin position="1"/>
        <end position="15"/>
    </location>
</feature>
<evidence type="ECO:0000256" key="6">
    <source>
        <dbReference type="ARBA" id="ARBA00023125"/>
    </source>
</evidence>
<dbReference type="InterPro" id="IPR044068">
    <property type="entry name" value="CB"/>
</dbReference>
<keyword evidence="7 9" id="KW-0233">DNA recombination</keyword>
<comment type="similarity">
    <text evidence="9">Belongs to the 'phage' integrase family. XerC subfamily.</text>
</comment>
<dbReference type="CDD" id="cd00798">
    <property type="entry name" value="INT_XerDC_C"/>
    <property type="match status" value="1"/>
</dbReference>
<dbReference type="InterPro" id="IPR004107">
    <property type="entry name" value="Integrase_SAM-like_N"/>
</dbReference>
<comment type="subcellular location">
    <subcellularLocation>
        <location evidence="1 9">Cytoplasm</location>
    </subcellularLocation>
</comment>
<feature type="active site" evidence="9">
    <location>
        <position position="360"/>
    </location>
</feature>
<dbReference type="Gene3D" id="1.10.150.130">
    <property type="match status" value="1"/>
</dbReference>
<dbReference type="InterPro" id="IPR013762">
    <property type="entry name" value="Integrase-like_cat_sf"/>
</dbReference>
<dbReference type="Pfam" id="PF02899">
    <property type="entry name" value="Phage_int_SAM_1"/>
    <property type="match status" value="1"/>
</dbReference>
<dbReference type="GO" id="GO:0005737">
    <property type="term" value="C:cytoplasm"/>
    <property type="evidence" value="ECO:0007669"/>
    <property type="project" value="UniProtKB-SubCell"/>
</dbReference>
<dbReference type="PROSITE" id="PS51900">
    <property type="entry name" value="CB"/>
    <property type="match status" value="1"/>
</dbReference>
<evidence type="ECO:0000313" key="14">
    <source>
        <dbReference type="Proteomes" id="UP001143480"/>
    </source>
</evidence>
<dbReference type="InterPro" id="IPR002104">
    <property type="entry name" value="Integrase_catalytic"/>
</dbReference>
<feature type="region of interest" description="Disordered" evidence="10">
    <location>
        <begin position="1"/>
        <end position="115"/>
    </location>
</feature>
<evidence type="ECO:0000256" key="5">
    <source>
        <dbReference type="ARBA" id="ARBA00022908"/>
    </source>
</evidence>
<reference evidence="13" key="1">
    <citation type="journal article" date="2014" name="Int. J. Syst. Evol. Microbiol.">
        <title>Complete genome sequence of Corynebacterium casei LMG S-19264T (=DSM 44701T), isolated from a smear-ripened cheese.</title>
        <authorList>
            <consortium name="US DOE Joint Genome Institute (JGI-PGF)"/>
            <person name="Walter F."/>
            <person name="Albersmeier A."/>
            <person name="Kalinowski J."/>
            <person name="Ruckert C."/>
        </authorList>
    </citation>
    <scope>NUCLEOTIDE SEQUENCE</scope>
    <source>
        <strain evidence="13">VKM Ac-1321</strain>
    </source>
</reference>
<feature type="active site" evidence="9">
    <location>
        <position position="357"/>
    </location>
</feature>
<dbReference type="GO" id="GO:0051301">
    <property type="term" value="P:cell division"/>
    <property type="evidence" value="ECO:0007669"/>
    <property type="project" value="UniProtKB-KW"/>
</dbReference>
<dbReference type="Proteomes" id="UP001143480">
    <property type="component" value="Unassembled WGS sequence"/>
</dbReference>
<evidence type="ECO:0000256" key="2">
    <source>
        <dbReference type="ARBA" id="ARBA00022490"/>
    </source>
</evidence>
<dbReference type="PROSITE" id="PS51898">
    <property type="entry name" value="TYR_RECOMBINASE"/>
    <property type="match status" value="1"/>
</dbReference>
<keyword evidence="5 9" id="KW-0229">DNA integration</keyword>
<feature type="active site" evidence="9">
    <location>
        <position position="263"/>
    </location>
</feature>
<dbReference type="GO" id="GO:0009037">
    <property type="term" value="F:tyrosine-based site-specific recombinase activity"/>
    <property type="evidence" value="ECO:0007669"/>
    <property type="project" value="UniProtKB-UniRule"/>
</dbReference>
<keyword evidence="14" id="KW-1185">Reference proteome</keyword>
<keyword evidence="8 9" id="KW-0131">Cell cycle</keyword>
<feature type="domain" description="Core-binding (CB)" evidence="12">
    <location>
        <begin position="115"/>
        <end position="201"/>
    </location>
</feature>
<evidence type="ECO:0000259" key="12">
    <source>
        <dbReference type="PROSITE" id="PS51900"/>
    </source>
</evidence>
<evidence type="ECO:0000256" key="10">
    <source>
        <dbReference type="SAM" id="MobiDB-lite"/>
    </source>
</evidence>
<comment type="subunit">
    <text evidence="9">Forms a cyclic heterotetrameric complex composed of two molecules of XerC and two molecules of XerD.</text>
</comment>
<feature type="compositionally biased region" description="Low complexity" evidence="10">
    <location>
        <begin position="16"/>
        <end position="43"/>
    </location>
</feature>
<dbReference type="Gene3D" id="1.10.443.10">
    <property type="entry name" value="Intergrase catalytic core"/>
    <property type="match status" value="1"/>
</dbReference>
<feature type="active site" evidence="9">
    <location>
        <position position="287"/>
    </location>
</feature>